<dbReference type="InterPro" id="IPR017900">
    <property type="entry name" value="4Fe4S_Fe_S_CS"/>
</dbReference>
<dbReference type="SUPFAM" id="SSF54862">
    <property type="entry name" value="4Fe-4S ferredoxins"/>
    <property type="match status" value="1"/>
</dbReference>
<name>F2LTW3_HIPMA</name>
<dbReference type="AlphaFoldDB" id="F2LTW3"/>
<evidence type="ECO:0000256" key="2">
    <source>
        <dbReference type="ARBA" id="ARBA00023004"/>
    </source>
</evidence>
<feature type="domain" description="4Fe-4S ferredoxin-type" evidence="4">
    <location>
        <begin position="6"/>
        <end position="35"/>
    </location>
</feature>
<evidence type="ECO:0000256" key="1">
    <source>
        <dbReference type="ARBA" id="ARBA00022723"/>
    </source>
</evidence>
<evidence type="ECO:0000256" key="3">
    <source>
        <dbReference type="ARBA" id="ARBA00023014"/>
    </source>
</evidence>
<protein>
    <submittedName>
        <fullName evidence="5">4Fe-4S ferredoxin iron-sulfur binding domain-containing protein</fullName>
    </submittedName>
</protein>
<dbReference type="GO" id="GO:0051536">
    <property type="term" value="F:iron-sulfur cluster binding"/>
    <property type="evidence" value="ECO:0007669"/>
    <property type="project" value="UniProtKB-KW"/>
</dbReference>
<dbReference type="Pfam" id="PF12838">
    <property type="entry name" value="Fer4_7"/>
    <property type="match status" value="1"/>
</dbReference>
<gene>
    <name evidence="5" type="ordered locus">Hipma_1533</name>
</gene>
<dbReference type="eggNOG" id="COG1146">
    <property type="taxonomic scope" value="Bacteria"/>
</dbReference>
<proteinExistence type="predicted"/>
<dbReference type="RefSeq" id="WP_013682518.1">
    <property type="nucleotide sequence ID" value="NC_015318.1"/>
</dbReference>
<reference evidence="5 6" key="1">
    <citation type="journal article" date="2011" name="Stand. Genomic Sci.">
        <title>Complete genome sequence of the thermophilic sulfur-reducer Hippea maritima type strain (MH(2)).</title>
        <authorList>
            <person name="Huntemann M."/>
            <person name="Lu M."/>
            <person name="Nolan M."/>
            <person name="Lapidus A."/>
            <person name="Lucas S."/>
            <person name="Hammon N."/>
            <person name="Deshpande S."/>
            <person name="Cheng J.F."/>
            <person name="Tapia R."/>
            <person name="Han C."/>
            <person name="Goodwin L."/>
            <person name="Pitluck S."/>
            <person name="Liolios K."/>
            <person name="Pagani I."/>
            <person name="Ivanova N."/>
            <person name="Ovchinikova G."/>
            <person name="Pati A."/>
            <person name="Chen A."/>
            <person name="Palaniappan K."/>
            <person name="Land M."/>
            <person name="Hauser L."/>
            <person name="Jeffries C.D."/>
            <person name="Detter J.C."/>
            <person name="Brambilla E.M."/>
            <person name="Rohde M."/>
            <person name="Spring S."/>
            <person name="Goker M."/>
            <person name="Woyke T."/>
            <person name="Bristow J."/>
            <person name="Eisen J.A."/>
            <person name="Markowitz V."/>
            <person name="Hugenholtz P."/>
            <person name="Kyrpides N.C."/>
            <person name="Klenk H.P."/>
            <person name="Mavromatis K."/>
        </authorList>
    </citation>
    <scope>NUCLEOTIDE SEQUENCE [LARGE SCALE GENOMIC DNA]</scope>
    <source>
        <strain evidence="6">ATCC 700847 / DSM 10411 / MH2</strain>
    </source>
</reference>
<evidence type="ECO:0000313" key="5">
    <source>
        <dbReference type="EMBL" id="AEA34489.1"/>
    </source>
</evidence>
<evidence type="ECO:0000259" key="4">
    <source>
        <dbReference type="PROSITE" id="PS51379"/>
    </source>
</evidence>
<dbReference type="KEGG" id="hmr:Hipma_1533"/>
<dbReference type="Gene3D" id="3.30.70.20">
    <property type="match status" value="1"/>
</dbReference>
<keyword evidence="1" id="KW-0479">Metal-binding</keyword>
<dbReference type="PANTHER" id="PTHR43122">
    <property type="entry name" value="FERREDOXIN SUBUNIT OF PYRUVATE:FLAVODOXIN OXIDOREDUCTASE-RELATED"/>
    <property type="match status" value="1"/>
</dbReference>
<dbReference type="OrthoDB" id="9804603at2"/>
<dbReference type="HOGENOM" id="CLU_139698_5_3_7"/>
<reference evidence="6" key="2">
    <citation type="submission" date="2011-03" db="EMBL/GenBank/DDBJ databases">
        <title>The complete genome of Hippea maritima DSM 10411.</title>
        <authorList>
            <consortium name="US DOE Joint Genome Institute (JGI-PGF)"/>
            <person name="Lucas S."/>
            <person name="Copeland A."/>
            <person name="Lapidus A."/>
            <person name="Bruce D."/>
            <person name="Goodwin L."/>
            <person name="Pitluck S."/>
            <person name="Peters L."/>
            <person name="Kyrpides N."/>
            <person name="Mavromatis K."/>
            <person name="Pagani I."/>
            <person name="Ivanova N."/>
            <person name="Mikhailova N."/>
            <person name="Lu M."/>
            <person name="Detter J.C."/>
            <person name="Tapia R."/>
            <person name="Han C."/>
            <person name="Land M."/>
            <person name="Hauser L."/>
            <person name="Markowitz V."/>
            <person name="Cheng J.-F."/>
            <person name="Hugenholtz P."/>
            <person name="Woyke T."/>
            <person name="Wu D."/>
            <person name="Spring S."/>
            <person name="Schroeder M."/>
            <person name="Brambilla E."/>
            <person name="Klenk H.-P."/>
            <person name="Eisen J.A."/>
        </authorList>
    </citation>
    <scope>NUCLEOTIDE SEQUENCE [LARGE SCALE GENOMIC DNA]</scope>
    <source>
        <strain evidence="6">ATCC 700847 / DSM 10411 / MH2</strain>
    </source>
</reference>
<sequence length="90" mass="9962">MAEKRMPVEINEKLCKGCGLCVNVCPKNVLEMVEDLHVWMGTIAKVARPEDCIRCKMCENICPDFAITVADIGVELEFADSKGNTVTKSK</sequence>
<dbReference type="PROSITE" id="PS51379">
    <property type="entry name" value="4FE4S_FER_2"/>
    <property type="match status" value="2"/>
</dbReference>
<keyword evidence="6" id="KW-1185">Reference proteome</keyword>
<dbReference type="GO" id="GO:0046872">
    <property type="term" value="F:metal ion binding"/>
    <property type="evidence" value="ECO:0007669"/>
    <property type="project" value="UniProtKB-KW"/>
</dbReference>
<dbReference type="EMBL" id="CP002606">
    <property type="protein sequence ID" value="AEA34489.1"/>
    <property type="molecule type" value="Genomic_DNA"/>
</dbReference>
<dbReference type="Proteomes" id="UP000008139">
    <property type="component" value="Chromosome"/>
</dbReference>
<dbReference type="PROSITE" id="PS00198">
    <property type="entry name" value="4FE4S_FER_1"/>
    <property type="match status" value="2"/>
</dbReference>
<dbReference type="STRING" id="760142.Hipma_1533"/>
<dbReference type="PANTHER" id="PTHR43122:SF1">
    <property type="entry name" value="IRON-SULFUR-BINDING PROTEIN"/>
    <property type="match status" value="1"/>
</dbReference>
<feature type="domain" description="4Fe-4S ferredoxin-type" evidence="4">
    <location>
        <begin position="42"/>
        <end position="72"/>
    </location>
</feature>
<organism evidence="5 6">
    <name type="scientific">Hippea maritima (strain ATCC 700847 / DSM 10411 / MH2)</name>
    <dbReference type="NCBI Taxonomy" id="760142"/>
    <lineage>
        <taxon>Bacteria</taxon>
        <taxon>Pseudomonadati</taxon>
        <taxon>Campylobacterota</taxon>
        <taxon>Desulfurellia</taxon>
        <taxon>Desulfurellales</taxon>
        <taxon>Hippeaceae</taxon>
        <taxon>Hippea</taxon>
    </lineage>
</organism>
<dbReference type="InParanoid" id="F2LTW3"/>
<keyword evidence="2" id="KW-0408">Iron</keyword>
<dbReference type="InterPro" id="IPR017896">
    <property type="entry name" value="4Fe4S_Fe-S-bd"/>
</dbReference>
<evidence type="ECO:0000313" key="6">
    <source>
        <dbReference type="Proteomes" id="UP000008139"/>
    </source>
</evidence>
<accession>F2LTW3</accession>
<keyword evidence="3" id="KW-0411">Iron-sulfur</keyword>